<sequence length="98" mass="11206">MSWIWTWNGFINNTKNILTIQKFGYYFLPIEVVCVEDNLDQDNLLQPTPEQVNNNSSSLPLSEQPKRSTSAPPLALIRAPSLSWKALKKAFVRSYSFS</sequence>
<feature type="region of interest" description="Disordered" evidence="1">
    <location>
        <begin position="45"/>
        <end position="71"/>
    </location>
</feature>
<dbReference type="AlphaFoldDB" id="A0AAV3PXU5"/>
<reference evidence="2 3" key="1">
    <citation type="submission" date="2024-01" db="EMBL/GenBank/DDBJ databases">
        <title>The complete chloroplast genome sequence of Lithospermum erythrorhizon: insights into the phylogenetic relationship among Boraginaceae species and the maternal lineages of purple gromwells.</title>
        <authorList>
            <person name="Okada T."/>
            <person name="Watanabe K."/>
        </authorList>
    </citation>
    <scope>NUCLEOTIDE SEQUENCE [LARGE SCALE GENOMIC DNA]</scope>
</reference>
<accession>A0AAV3PXU5</accession>
<gene>
    <name evidence="2" type="ORF">LIER_13494</name>
</gene>
<evidence type="ECO:0000313" key="3">
    <source>
        <dbReference type="Proteomes" id="UP001454036"/>
    </source>
</evidence>
<proteinExistence type="predicted"/>
<dbReference type="Proteomes" id="UP001454036">
    <property type="component" value="Unassembled WGS sequence"/>
</dbReference>
<name>A0AAV3PXU5_LITER</name>
<protein>
    <submittedName>
        <fullName evidence="2">Uncharacterized protein</fullName>
    </submittedName>
</protein>
<keyword evidence="3" id="KW-1185">Reference proteome</keyword>
<dbReference type="EMBL" id="BAABME010002734">
    <property type="protein sequence ID" value="GAA0155863.1"/>
    <property type="molecule type" value="Genomic_DNA"/>
</dbReference>
<evidence type="ECO:0000313" key="2">
    <source>
        <dbReference type="EMBL" id="GAA0155863.1"/>
    </source>
</evidence>
<organism evidence="2 3">
    <name type="scientific">Lithospermum erythrorhizon</name>
    <name type="common">Purple gromwell</name>
    <name type="synonym">Lithospermum officinale var. erythrorhizon</name>
    <dbReference type="NCBI Taxonomy" id="34254"/>
    <lineage>
        <taxon>Eukaryota</taxon>
        <taxon>Viridiplantae</taxon>
        <taxon>Streptophyta</taxon>
        <taxon>Embryophyta</taxon>
        <taxon>Tracheophyta</taxon>
        <taxon>Spermatophyta</taxon>
        <taxon>Magnoliopsida</taxon>
        <taxon>eudicotyledons</taxon>
        <taxon>Gunneridae</taxon>
        <taxon>Pentapetalae</taxon>
        <taxon>asterids</taxon>
        <taxon>lamiids</taxon>
        <taxon>Boraginales</taxon>
        <taxon>Boraginaceae</taxon>
        <taxon>Boraginoideae</taxon>
        <taxon>Lithospermeae</taxon>
        <taxon>Lithospermum</taxon>
    </lineage>
</organism>
<evidence type="ECO:0000256" key="1">
    <source>
        <dbReference type="SAM" id="MobiDB-lite"/>
    </source>
</evidence>
<comment type="caution">
    <text evidence="2">The sequence shown here is derived from an EMBL/GenBank/DDBJ whole genome shotgun (WGS) entry which is preliminary data.</text>
</comment>